<dbReference type="SUPFAM" id="SSF52172">
    <property type="entry name" value="CheY-like"/>
    <property type="match status" value="1"/>
</dbReference>
<dbReference type="Gene3D" id="3.40.50.2300">
    <property type="match status" value="1"/>
</dbReference>
<dbReference type="GO" id="GO:0006355">
    <property type="term" value="P:regulation of DNA-templated transcription"/>
    <property type="evidence" value="ECO:0007669"/>
    <property type="project" value="InterPro"/>
</dbReference>
<dbReference type="CDD" id="cd06170">
    <property type="entry name" value="LuxR_C_like"/>
    <property type="match status" value="1"/>
</dbReference>
<dbReference type="Pfam" id="PF00196">
    <property type="entry name" value="GerE"/>
    <property type="match status" value="1"/>
</dbReference>
<dbReference type="HOGENOM" id="CLU_000445_90_10_6"/>
<evidence type="ECO:0000313" key="5">
    <source>
        <dbReference type="EMBL" id="ACR10676.1"/>
    </source>
</evidence>
<keyword evidence="6" id="KW-1185">Reference proteome</keyword>
<proteinExistence type="predicted"/>
<dbReference type="PROSITE" id="PS50110">
    <property type="entry name" value="RESPONSE_REGULATORY"/>
    <property type="match status" value="1"/>
</dbReference>
<dbReference type="SUPFAM" id="SSF46894">
    <property type="entry name" value="C-terminal effector domain of the bipartite response regulators"/>
    <property type="match status" value="1"/>
</dbReference>
<dbReference type="PRINTS" id="PR00038">
    <property type="entry name" value="HTHLUXR"/>
</dbReference>
<evidence type="ECO:0000259" key="3">
    <source>
        <dbReference type="PROSITE" id="PS50043"/>
    </source>
</evidence>
<evidence type="ECO:0000313" key="6">
    <source>
        <dbReference type="Proteomes" id="UP000009080"/>
    </source>
</evidence>
<feature type="modified residue" description="4-aspartylphosphate" evidence="2">
    <location>
        <position position="54"/>
    </location>
</feature>
<dbReference type="RefSeq" id="WP_015816788.1">
    <property type="nucleotide sequence ID" value="NC_012997.1"/>
</dbReference>
<keyword evidence="2" id="KW-0597">Phosphoprotein</keyword>
<dbReference type="InterPro" id="IPR001789">
    <property type="entry name" value="Sig_transdc_resp-reg_receiver"/>
</dbReference>
<dbReference type="InterPro" id="IPR000792">
    <property type="entry name" value="Tscrpt_reg_LuxR_C"/>
</dbReference>
<dbReference type="eggNOG" id="COG2197">
    <property type="taxonomic scope" value="Bacteria"/>
</dbReference>
<gene>
    <name evidence="5" type="ordered locus">TERTU_3739</name>
</gene>
<dbReference type="GO" id="GO:0003677">
    <property type="term" value="F:DNA binding"/>
    <property type="evidence" value="ECO:0007669"/>
    <property type="project" value="UniProtKB-KW"/>
</dbReference>
<dbReference type="KEGG" id="ttu:TERTU_3739"/>
<dbReference type="InterPro" id="IPR011006">
    <property type="entry name" value="CheY-like_superfamily"/>
</dbReference>
<dbReference type="InterPro" id="IPR039420">
    <property type="entry name" value="WalR-like"/>
</dbReference>
<evidence type="ECO:0000259" key="4">
    <source>
        <dbReference type="PROSITE" id="PS50110"/>
    </source>
</evidence>
<dbReference type="OrthoDB" id="9796655at2"/>
<evidence type="ECO:0000256" key="2">
    <source>
        <dbReference type="PROSITE-ProRule" id="PRU00169"/>
    </source>
</evidence>
<dbReference type="PROSITE" id="PS50043">
    <property type="entry name" value="HTH_LUXR_2"/>
    <property type="match status" value="1"/>
</dbReference>
<dbReference type="PANTHER" id="PTHR43214">
    <property type="entry name" value="TWO-COMPONENT RESPONSE REGULATOR"/>
    <property type="match status" value="1"/>
</dbReference>
<name>C5BSC1_TERTT</name>
<sequence length="257" mass="28120">MIKILIVSDIKIYREGLRQILSAKNSTEVIAAVSCSHDDIAPYYSHRPHVVLLDMTTSTSCEIATEISQLPTPVAVVALGVGSDEPNIVSYAKAGISCYVSREASVDELMAAIKDAAQGECHCPPEIAGVLLNTLRTAPLREVYQPDPENKNETHVKHAAASIAEGQAFYWCLTPRERQVIGLLAEGQSNKQISRTLCIELSTVKNHVHNLLIKLKAKNRAHAAYLLQASMAEIFDSASISREATEMHFRRSNTTPS</sequence>
<dbReference type="Pfam" id="PF00072">
    <property type="entry name" value="Response_reg"/>
    <property type="match status" value="1"/>
</dbReference>
<dbReference type="GO" id="GO:0000160">
    <property type="term" value="P:phosphorelay signal transduction system"/>
    <property type="evidence" value="ECO:0007669"/>
    <property type="project" value="InterPro"/>
</dbReference>
<organism evidence="5 6">
    <name type="scientific">Teredinibacter turnerae (strain ATCC 39867 / T7901)</name>
    <dbReference type="NCBI Taxonomy" id="377629"/>
    <lineage>
        <taxon>Bacteria</taxon>
        <taxon>Pseudomonadati</taxon>
        <taxon>Pseudomonadota</taxon>
        <taxon>Gammaproteobacteria</taxon>
        <taxon>Cellvibrionales</taxon>
        <taxon>Cellvibrionaceae</taxon>
        <taxon>Teredinibacter</taxon>
    </lineage>
</organism>
<protein>
    <submittedName>
        <fullName evidence="5">Two-component regulator</fullName>
    </submittedName>
</protein>
<keyword evidence="1" id="KW-0238">DNA-binding</keyword>
<dbReference type="InterPro" id="IPR016032">
    <property type="entry name" value="Sig_transdc_resp-reg_C-effctor"/>
</dbReference>
<dbReference type="SMART" id="SM00421">
    <property type="entry name" value="HTH_LUXR"/>
    <property type="match status" value="1"/>
</dbReference>
<feature type="domain" description="Response regulatory" evidence="4">
    <location>
        <begin position="3"/>
        <end position="117"/>
    </location>
</feature>
<feature type="domain" description="HTH luxR-type" evidence="3">
    <location>
        <begin position="163"/>
        <end position="231"/>
    </location>
</feature>
<dbReference type="AlphaFoldDB" id="C5BSC1"/>
<dbReference type="EMBL" id="CP001614">
    <property type="protein sequence ID" value="ACR10676.1"/>
    <property type="molecule type" value="Genomic_DNA"/>
</dbReference>
<dbReference type="PROSITE" id="PS00622">
    <property type="entry name" value="HTH_LUXR_1"/>
    <property type="match status" value="1"/>
</dbReference>
<dbReference type="STRING" id="377629.TERTU_3739"/>
<accession>C5BSC1</accession>
<reference evidence="5 6" key="1">
    <citation type="journal article" date="2009" name="PLoS ONE">
        <title>The complete genome of Teredinibacter turnerae T7901: an intracellular endosymbiont of marine wood-boring bivalves (shipworms).</title>
        <authorList>
            <person name="Yang J.C."/>
            <person name="Madupu R."/>
            <person name="Durkin A.S."/>
            <person name="Ekborg N.A."/>
            <person name="Pedamallu C.S."/>
            <person name="Hostetler J.B."/>
            <person name="Radune D."/>
            <person name="Toms B.S."/>
            <person name="Henrissat B."/>
            <person name="Coutinho P.M."/>
            <person name="Schwarz S."/>
            <person name="Field L."/>
            <person name="Trindade-Silva A.E."/>
            <person name="Soares C.A.G."/>
            <person name="Elshahawi S."/>
            <person name="Hanora A."/>
            <person name="Schmidt E.W."/>
            <person name="Haygood M.G."/>
            <person name="Posfai J."/>
            <person name="Benner J."/>
            <person name="Madinger C."/>
            <person name="Nove J."/>
            <person name="Anton B."/>
            <person name="Chaudhary K."/>
            <person name="Foster J."/>
            <person name="Holman A."/>
            <person name="Kumar S."/>
            <person name="Lessard P.A."/>
            <person name="Luyten Y.A."/>
            <person name="Slatko B."/>
            <person name="Wood N."/>
            <person name="Wu B."/>
            <person name="Teplitski M."/>
            <person name="Mougous J.D."/>
            <person name="Ward N."/>
            <person name="Eisen J.A."/>
            <person name="Badger J.H."/>
            <person name="Distel D.L."/>
        </authorList>
    </citation>
    <scope>NUCLEOTIDE SEQUENCE [LARGE SCALE GENOMIC DNA]</scope>
    <source>
        <strain evidence="6">ATCC 39867 / T7901</strain>
    </source>
</reference>
<evidence type="ECO:0000256" key="1">
    <source>
        <dbReference type="ARBA" id="ARBA00023125"/>
    </source>
</evidence>
<dbReference type="Proteomes" id="UP000009080">
    <property type="component" value="Chromosome"/>
</dbReference>